<dbReference type="InterPro" id="IPR014014">
    <property type="entry name" value="RNA_helicase_DEAD_Q_motif"/>
</dbReference>
<dbReference type="InterPro" id="IPR027417">
    <property type="entry name" value="P-loop_NTPase"/>
</dbReference>
<feature type="domain" description="Helicase C-terminal" evidence="10">
    <location>
        <begin position="235"/>
        <end position="381"/>
    </location>
</feature>
<proteinExistence type="inferred from homology"/>
<evidence type="ECO:0000256" key="8">
    <source>
        <dbReference type="SAM" id="MobiDB-lite"/>
    </source>
</evidence>
<evidence type="ECO:0000259" key="10">
    <source>
        <dbReference type="PROSITE" id="PS51194"/>
    </source>
</evidence>
<keyword evidence="2 7" id="KW-0378">Hydrolase</keyword>
<dbReference type="RefSeq" id="WP_153160535.1">
    <property type="nucleotide sequence ID" value="NZ_BSPX01000011.1"/>
</dbReference>
<keyword evidence="1 7" id="KW-0547">Nucleotide-binding</keyword>
<dbReference type="GO" id="GO:0004386">
    <property type="term" value="F:helicase activity"/>
    <property type="evidence" value="ECO:0007669"/>
    <property type="project" value="UniProtKB-KW"/>
</dbReference>
<evidence type="ECO:0000256" key="7">
    <source>
        <dbReference type="RuleBase" id="RU000492"/>
    </source>
</evidence>
<dbReference type="InterPro" id="IPR000629">
    <property type="entry name" value="RNA-helicase_DEAD-box_CS"/>
</dbReference>
<evidence type="ECO:0000259" key="11">
    <source>
        <dbReference type="PROSITE" id="PS51195"/>
    </source>
</evidence>
<evidence type="ECO:0000313" key="12">
    <source>
        <dbReference type="EMBL" id="GLT21687.1"/>
    </source>
</evidence>
<evidence type="ECO:0000256" key="2">
    <source>
        <dbReference type="ARBA" id="ARBA00022801"/>
    </source>
</evidence>
<organism evidence="12 13">
    <name type="scientific">Zoogloea oryzae</name>
    <dbReference type="NCBI Taxonomy" id="310767"/>
    <lineage>
        <taxon>Bacteria</taxon>
        <taxon>Pseudomonadati</taxon>
        <taxon>Pseudomonadota</taxon>
        <taxon>Betaproteobacteria</taxon>
        <taxon>Rhodocyclales</taxon>
        <taxon>Zoogloeaceae</taxon>
        <taxon>Zoogloea</taxon>
    </lineage>
</organism>
<comment type="similarity">
    <text evidence="5 7">Belongs to the DEAD box helicase family.</text>
</comment>
<dbReference type="Gene3D" id="3.40.50.300">
    <property type="entry name" value="P-loop containing nucleotide triphosphate hydrolases"/>
    <property type="match status" value="2"/>
</dbReference>
<keyword evidence="13" id="KW-1185">Reference proteome</keyword>
<dbReference type="Pfam" id="PF00270">
    <property type="entry name" value="DEAD"/>
    <property type="match status" value="1"/>
</dbReference>
<reference evidence="13" key="1">
    <citation type="journal article" date="2019" name="Int. J. Syst. Evol. Microbiol.">
        <title>The Global Catalogue of Microorganisms (GCM) 10K type strain sequencing project: providing services to taxonomists for standard genome sequencing and annotation.</title>
        <authorList>
            <consortium name="The Broad Institute Genomics Platform"/>
            <consortium name="The Broad Institute Genome Sequencing Center for Infectious Disease"/>
            <person name="Wu L."/>
            <person name="Ma J."/>
        </authorList>
    </citation>
    <scope>NUCLEOTIDE SEQUENCE [LARGE SCALE GENOMIC DNA]</scope>
    <source>
        <strain evidence="13">NBRC 102407</strain>
    </source>
</reference>
<dbReference type="Proteomes" id="UP001157167">
    <property type="component" value="Unassembled WGS sequence"/>
</dbReference>
<evidence type="ECO:0000313" key="13">
    <source>
        <dbReference type="Proteomes" id="UP001157167"/>
    </source>
</evidence>
<feature type="region of interest" description="Disordered" evidence="8">
    <location>
        <begin position="371"/>
        <end position="521"/>
    </location>
</feature>
<name>A0ABQ6FAK6_9RHOO</name>
<dbReference type="InterPro" id="IPR011545">
    <property type="entry name" value="DEAD/DEAH_box_helicase_dom"/>
</dbReference>
<dbReference type="PROSITE" id="PS51195">
    <property type="entry name" value="Q_MOTIF"/>
    <property type="match status" value="1"/>
</dbReference>
<comment type="caution">
    <text evidence="12">The sequence shown here is derived from an EMBL/GenBank/DDBJ whole genome shotgun (WGS) entry which is preliminary data.</text>
</comment>
<dbReference type="InterPro" id="IPR001650">
    <property type="entry name" value="Helicase_C-like"/>
</dbReference>
<dbReference type="EMBL" id="BSPX01000011">
    <property type="protein sequence ID" value="GLT21687.1"/>
    <property type="molecule type" value="Genomic_DNA"/>
</dbReference>
<dbReference type="SUPFAM" id="SSF52540">
    <property type="entry name" value="P-loop containing nucleoside triphosphate hydrolases"/>
    <property type="match status" value="1"/>
</dbReference>
<evidence type="ECO:0000256" key="3">
    <source>
        <dbReference type="ARBA" id="ARBA00022806"/>
    </source>
</evidence>
<accession>A0ABQ6FAK6</accession>
<dbReference type="InterPro" id="IPR044742">
    <property type="entry name" value="DEAD/DEAH_RhlB"/>
</dbReference>
<dbReference type="PANTHER" id="PTHR47959:SF17">
    <property type="entry name" value="ATP-DEPENDENT RNA HELICASE DEAD BOX FAMILY"/>
    <property type="match status" value="1"/>
</dbReference>
<sequence length="521" mass="57098">MDFASLGLSENIVKAVNEAGYTDPTSVQQAAIPAALAGKDLVVSSQTGSGKTAAFMLPSLERLTTEPTIKARGPRVLVLTPTRELAVQVTEATKRYGKNLRYAKAVSVVGGMPYPVQNKLLSSPYEILVATPGRLMDQMNSGRIDFARLEILILDEADRMLDMGFVDDIEAICAKLPASRQTLFFSATLDGQVARMMQRLLKDPERIEIDSAQTRHENIEQRLMVADDIGHKNRLLDGLLRDVGVDQAIVFTATKRDADALTLNLESMGHSVAALHGDMNQRMRTRTLDQLRRGHLRVLIATDVAARGIDVRTISHVINYDLPKVAADYVHRIGRTGRGGSSGIAISLAERRDVRLLRAIERYTRQPLAVHTLPGLEPRSTMPADDRRPGGPRREGGRSFGNAPRFGDKRPSAGHGGARFGDKPAGGFGGGRFDRNERRDDTRGDSRPASPWAGRSEGTRDFGDNRRTEFADRPRHPEHRTEFPHVAKRSSTHHNAGSGFGGGRSGDGGKPRAGRTFNRDR</sequence>
<dbReference type="SMART" id="SM00487">
    <property type="entry name" value="DEXDc"/>
    <property type="match status" value="1"/>
</dbReference>
<feature type="domain" description="DEAD-box RNA helicase Q" evidence="11">
    <location>
        <begin position="1"/>
        <end position="29"/>
    </location>
</feature>
<dbReference type="PROSITE" id="PS00039">
    <property type="entry name" value="DEAD_ATP_HELICASE"/>
    <property type="match status" value="1"/>
</dbReference>
<dbReference type="PANTHER" id="PTHR47959">
    <property type="entry name" value="ATP-DEPENDENT RNA HELICASE RHLE-RELATED"/>
    <property type="match status" value="1"/>
</dbReference>
<feature type="short sequence motif" description="Q motif" evidence="6">
    <location>
        <begin position="1"/>
        <end position="29"/>
    </location>
</feature>
<gene>
    <name evidence="12" type="ORF">GCM10007933_11390</name>
</gene>
<keyword evidence="4 7" id="KW-0067">ATP-binding</keyword>
<feature type="compositionally biased region" description="Basic and acidic residues" evidence="8">
    <location>
        <begin position="384"/>
        <end position="397"/>
    </location>
</feature>
<evidence type="ECO:0000256" key="6">
    <source>
        <dbReference type="PROSITE-ProRule" id="PRU00552"/>
    </source>
</evidence>
<evidence type="ECO:0000256" key="1">
    <source>
        <dbReference type="ARBA" id="ARBA00022741"/>
    </source>
</evidence>
<feature type="compositionally biased region" description="Basic and acidic residues" evidence="8">
    <location>
        <begin position="432"/>
        <end position="446"/>
    </location>
</feature>
<dbReference type="SMART" id="SM00490">
    <property type="entry name" value="HELICc"/>
    <property type="match status" value="1"/>
</dbReference>
<feature type="compositionally biased region" description="Basic and acidic residues" evidence="8">
    <location>
        <begin position="457"/>
        <end position="485"/>
    </location>
</feature>
<dbReference type="PROSITE" id="PS51192">
    <property type="entry name" value="HELICASE_ATP_BIND_1"/>
    <property type="match status" value="1"/>
</dbReference>
<feature type="compositionally biased region" description="Gly residues" evidence="8">
    <location>
        <begin position="414"/>
        <end position="431"/>
    </location>
</feature>
<dbReference type="Pfam" id="PF00271">
    <property type="entry name" value="Helicase_C"/>
    <property type="match status" value="1"/>
</dbReference>
<evidence type="ECO:0000256" key="4">
    <source>
        <dbReference type="ARBA" id="ARBA00022840"/>
    </source>
</evidence>
<evidence type="ECO:0000256" key="5">
    <source>
        <dbReference type="ARBA" id="ARBA00038437"/>
    </source>
</evidence>
<dbReference type="CDD" id="cd18787">
    <property type="entry name" value="SF2_C_DEAD"/>
    <property type="match status" value="1"/>
</dbReference>
<feature type="compositionally biased region" description="Gly residues" evidence="8">
    <location>
        <begin position="498"/>
        <end position="508"/>
    </location>
</feature>
<dbReference type="InterPro" id="IPR050079">
    <property type="entry name" value="DEAD_box_RNA_helicase"/>
</dbReference>
<dbReference type="CDD" id="cd00268">
    <property type="entry name" value="DEADc"/>
    <property type="match status" value="1"/>
</dbReference>
<keyword evidence="3 7" id="KW-0347">Helicase</keyword>
<protein>
    <submittedName>
        <fullName evidence="12">RNA helicase</fullName>
    </submittedName>
</protein>
<evidence type="ECO:0000259" key="9">
    <source>
        <dbReference type="PROSITE" id="PS51192"/>
    </source>
</evidence>
<feature type="domain" description="Helicase ATP-binding" evidence="9">
    <location>
        <begin position="32"/>
        <end position="207"/>
    </location>
</feature>
<dbReference type="InterPro" id="IPR014001">
    <property type="entry name" value="Helicase_ATP-bd"/>
</dbReference>
<dbReference type="PROSITE" id="PS51194">
    <property type="entry name" value="HELICASE_CTER"/>
    <property type="match status" value="1"/>
</dbReference>